<proteinExistence type="predicted"/>
<dbReference type="Proteomes" id="UP000237082">
    <property type="component" value="Unassembled WGS sequence"/>
</dbReference>
<evidence type="ECO:0000313" key="2">
    <source>
        <dbReference type="Proteomes" id="UP000237082"/>
    </source>
</evidence>
<gene>
    <name evidence="1" type="ORF">C2I19_20245</name>
</gene>
<reference evidence="2" key="1">
    <citation type="submission" date="2018-02" db="EMBL/GenBank/DDBJ databases">
        <authorList>
            <person name="O'Hara-Hanley K."/>
            <person name="Soby S."/>
        </authorList>
    </citation>
    <scope>NUCLEOTIDE SEQUENCE [LARGE SCALE GENOMIC DNA]</scope>
    <source>
        <strain evidence="2">MWU14-2602</strain>
    </source>
</reference>
<protein>
    <submittedName>
        <fullName evidence="1">Uncharacterized protein</fullName>
    </submittedName>
</protein>
<organism evidence="1 2">
    <name type="scientific">Chromobacterium alticapitis</name>
    <dbReference type="NCBI Taxonomy" id="2073169"/>
    <lineage>
        <taxon>Bacteria</taxon>
        <taxon>Pseudomonadati</taxon>
        <taxon>Pseudomonadota</taxon>
        <taxon>Betaproteobacteria</taxon>
        <taxon>Neisseriales</taxon>
        <taxon>Chromobacteriaceae</taxon>
        <taxon>Chromobacterium</taxon>
    </lineage>
</organism>
<sequence>MKFSKKTGCFYPDDIFYSNMPGDLIEVSTEEFNAALARKAGATLDVQNGKLLIGEAPSLSDGQLLDHAKQNKTASIVTAISQLESEQHRATREVLAAILAGRAVADILHDEAGARLLRVESDISQWRAKLSDVSKAQTMAELAAIAA</sequence>
<dbReference type="RefSeq" id="WP_103904395.1">
    <property type="nucleotide sequence ID" value="NZ_PQWB01000164.1"/>
</dbReference>
<keyword evidence="2" id="KW-1185">Reference proteome</keyword>
<name>A0A2S5DAU1_9NEIS</name>
<dbReference type="OrthoDB" id="8781600at2"/>
<dbReference type="AlphaFoldDB" id="A0A2S5DAU1"/>
<accession>A0A2S5DAU1</accession>
<evidence type="ECO:0000313" key="1">
    <source>
        <dbReference type="EMBL" id="POZ60158.1"/>
    </source>
</evidence>
<comment type="caution">
    <text evidence="1">The sequence shown here is derived from an EMBL/GenBank/DDBJ whole genome shotgun (WGS) entry which is preliminary data.</text>
</comment>
<dbReference type="EMBL" id="PQWB01000164">
    <property type="protein sequence ID" value="POZ60158.1"/>
    <property type="molecule type" value="Genomic_DNA"/>
</dbReference>